<proteinExistence type="predicted"/>
<organism evidence="2">
    <name type="scientific">Arundo donax</name>
    <name type="common">Giant reed</name>
    <name type="synonym">Donax arundinaceus</name>
    <dbReference type="NCBI Taxonomy" id="35708"/>
    <lineage>
        <taxon>Eukaryota</taxon>
        <taxon>Viridiplantae</taxon>
        <taxon>Streptophyta</taxon>
        <taxon>Embryophyta</taxon>
        <taxon>Tracheophyta</taxon>
        <taxon>Spermatophyta</taxon>
        <taxon>Magnoliopsida</taxon>
        <taxon>Liliopsida</taxon>
        <taxon>Poales</taxon>
        <taxon>Poaceae</taxon>
        <taxon>PACMAD clade</taxon>
        <taxon>Arundinoideae</taxon>
        <taxon>Arundineae</taxon>
        <taxon>Arundo</taxon>
    </lineage>
</organism>
<name>A0A0A8YIN9_ARUDO</name>
<dbReference type="AlphaFoldDB" id="A0A0A8YIN9"/>
<dbReference type="EMBL" id="GBRH01271531">
    <property type="protein sequence ID" value="JAD26364.1"/>
    <property type="molecule type" value="Transcribed_RNA"/>
</dbReference>
<reference evidence="2" key="1">
    <citation type="submission" date="2014-09" db="EMBL/GenBank/DDBJ databases">
        <authorList>
            <person name="Magalhaes I.L.F."/>
            <person name="Oliveira U."/>
            <person name="Santos F.R."/>
            <person name="Vidigal T.H.D.A."/>
            <person name="Brescovit A.D."/>
            <person name="Santos A.J."/>
        </authorList>
    </citation>
    <scope>NUCLEOTIDE SEQUENCE</scope>
    <source>
        <tissue evidence="2">Shoot tissue taken approximately 20 cm above the soil surface</tissue>
    </source>
</reference>
<accession>A0A0A8YIN9</accession>
<evidence type="ECO:0000256" key="1">
    <source>
        <dbReference type="SAM" id="MobiDB-lite"/>
    </source>
</evidence>
<reference evidence="2" key="2">
    <citation type="journal article" date="2015" name="Data Brief">
        <title>Shoot transcriptome of the giant reed, Arundo donax.</title>
        <authorList>
            <person name="Barrero R.A."/>
            <person name="Guerrero F.D."/>
            <person name="Moolhuijzen P."/>
            <person name="Goolsby J.A."/>
            <person name="Tidwell J."/>
            <person name="Bellgard S.E."/>
            <person name="Bellgard M.I."/>
        </authorList>
    </citation>
    <scope>NUCLEOTIDE SEQUENCE</scope>
    <source>
        <tissue evidence="2">Shoot tissue taken approximately 20 cm above the soil surface</tissue>
    </source>
</reference>
<feature type="region of interest" description="Disordered" evidence="1">
    <location>
        <begin position="1"/>
        <end position="23"/>
    </location>
</feature>
<sequence>MYDSCSEIGKPTGTTQIMAKEPD</sequence>
<protein>
    <submittedName>
        <fullName evidence="2">Uncharacterized protein</fullName>
    </submittedName>
</protein>
<evidence type="ECO:0000313" key="2">
    <source>
        <dbReference type="EMBL" id="JAD26364.1"/>
    </source>
</evidence>